<keyword evidence="3" id="KW-1185">Reference proteome</keyword>
<protein>
    <submittedName>
        <fullName evidence="2">Uncharacterized protein</fullName>
    </submittedName>
</protein>
<feature type="compositionally biased region" description="Polar residues" evidence="1">
    <location>
        <begin position="329"/>
        <end position="347"/>
    </location>
</feature>
<name>A0ABQ7XUI6_BRANA</name>
<comment type="caution">
    <text evidence="2">The sequence shown here is derived from an EMBL/GenBank/DDBJ whole genome shotgun (WGS) entry which is preliminary data.</text>
</comment>
<reference evidence="2 3" key="1">
    <citation type="submission" date="2021-05" db="EMBL/GenBank/DDBJ databases">
        <title>Genome Assembly of Synthetic Allotetraploid Brassica napus Reveals Homoeologous Exchanges between Subgenomes.</title>
        <authorList>
            <person name="Davis J.T."/>
        </authorList>
    </citation>
    <scope>NUCLEOTIDE SEQUENCE [LARGE SCALE GENOMIC DNA]</scope>
    <source>
        <strain evidence="3">cv. Da-Ae</strain>
        <tissue evidence="2">Seedling</tissue>
    </source>
</reference>
<evidence type="ECO:0000313" key="2">
    <source>
        <dbReference type="EMBL" id="KAH0859600.1"/>
    </source>
</evidence>
<sequence length="387" mass="43847">MRMKTLKDIYINRLRNLRLKVLQQNIASFLQRNLQQWGITKHFFFLMLAPVVVPVRSSKTRDLNKEGELIGVDMLLLDQKVTLIQVSVYHFPTSSERRCNLQDLMRGSNTEFKFSDSRVSIHFTNYTNFVERTESGASIPLELFTFRDYAALVSLPNTNTQLPAMLSCSSTTVNLCVYNTQADRLKEKLLAMGVPKVVVAISINSKFVRGSLSVDATHGTHLYFDDETRASETFVASFPDHHFDSSTSPPKKGSVKKIEAVHVSELNTYVTNSPPQMQYLLLCSQCGEADSYFSNLLNFFPTYLVDHLRRYLIYALLLSDEAMTIQHTGNKNTKPLNVSPNLTTGLPSTDIARFKSERLRDHGEEGTNAVSYEPAADKTRHQGEMLR</sequence>
<feature type="region of interest" description="Disordered" evidence="1">
    <location>
        <begin position="360"/>
        <end position="387"/>
    </location>
</feature>
<evidence type="ECO:0000256" key="1">
    <source>
        <dbReference type="SAM" id="MobiDB-lite"/>
    </source>
</evidence>
<feature type="compositionally biased region" description="Basic and acidic residues" evidence="1">
    <location>
        <begin position="375"/>
        <end position="387"/>
    </location>
</feature>
<proteinExistence type="predicted"/>
<dbReference type="Proteomes" id="UP000824890">
    <property type="component" value="Unassembled WGS sequence"/>
</dbReference>
<feature type="region of interest" description="Disordered" evidence="1">
    <location>
        <begin position="329"/>
        <end position="348"/>
    </location>
</feature>
<evidence type="ECO:0000313" key="3">
    <source>
        <dbReference type="Proteomes" id="UP000824890"/>
    </source>
</evidence>
<gene>
    <name evidence="2" type="ORF">HID58_087861</name>
</gene>
<dbReference type="EMBL" id="JAGKQM010000019">
    <property type="protein sequence ID" value="KAH0859600.1"/>
    <property type="molecule type" value="Genomic_DNA"/>
</dbReference>
<organism evidence="2 3">
    <name type="scientific">Brassica napus</name>
    <name type="common">Rape</name>
    <dbReference type="NCBI Taxonomy" id="3708"/>
    <lineage>
        <taxon>Eukaryota</taxon>
        <taxon>Viridiplantae</taxon>
        <taxon>Streptophyta</taxon>
        <taxon>Embryophyta</taxon>
        <taxon>Tracheophyta</taxon>
        <taxon>Spermatophyta</taxon>
        <taxon>Magnoliopsida</taxon>
        <taxon>eudicotyledons</taxon>
        <taxon>Gunneridae</taxon>
        <taxon>Pentapetalae</taxon>
        <taxon>rosids</taxon>
        <taxon>malvids</taxon>
        <taxon>Brassicales</taxon>
        <taxon>Brassicaceae</taxon>
        <taxon>Brassiceae</taxon>
        <taxon>Brassica</taxon>
    </lineage>
</organism>
<accession>A0ABQ7XUI6</accession>